<dbReference type="EMBL" id="CP147247">
    <property type="protein sequence ID" value="WYJ92383.1"/>
    <property type="molecule type" value="Genomic_DNA"/>
</dbReference>
<feature type="transmembrane region" description="Helical" evidence="1">
    <location>
        <begin position="146"/>
        <end position="170"/>
    </location>
</feature>
<feature type="transmembrane region" description="Helical" evidence="1">
    <location>
        <begin position="104"/>
        <end position="125"/>
    </location>
</feature>
<dbReference type="AlphaFoldDB" id="A0A242K7I0"/>
<dbReference type="Proteomes" id="UP000195141">
    <property type="component" value="Chromosome"/>
</dbReference>
<evidence type="ECO:0000256" key="1">
    <source>
        <dbReference type="SAM" id="Phobius"/>
    </source>
</evidence>
<protein>
    <submittedName>
        <fullName evidence="2">Uncharacterized protein</fullName>
    </submittedName>
</protein>
<dbReference type="OrthoDB" id="1710898at2"/>
<feature type="transmembrane region" description="Helical" evidence="1">
    <location>
        <begin position="363"/>
        <end position="381"/>
    </location>
</feature>
<organism evidence="2">
    <name type="scientific">Candidatus Enterococcus clewellii</name>
    <dbReference type="NCBI Taxonomy" id="1834193"/>
    <lineage>
        <taxon>Bacteria</taxon>
        <taxon>Bacillati</taxon>
        <taxon>Bacillota</taxon>
        <taxon>Bacilli</taxon>
        <taxon>Lactobacillales</taxon>
        <taxon>Enterococcaceae</taxon>
        <taxon>Enterococcus</taxon>
    </lineage>
</organism>
<feature type="transmembrane region" description="Helical" evidence="1">
    <location>
        <begin position="235"/>
        <end position="260"/>
    </location>
</feature>
<evidence type="ECO:0000313" key="4">
    <source>
        <dbReference type="Proteomes" id="UP000195141"/>
    </source>
</evidence>
<feature type="transmembrane region" description="Helical" evidence="1">
    <location>
        <begin position="491"/>
        <end position="508"/>
    </location>
</feature>
<name>A0A242K7I0_9ENTE</name>
<feature type="transmembrane region" description="Helical" evidence="1">
    <location>
        <begin position="56"/>
        <end position="84"/>
    </location>
</feature>
<reference evidence="3" key="2">
    <citation type="submission" date="2017-05" db="EMBL/GenBank/DDBJ databases">
        <authorList>
            <consortium name="The Broad Institute Genomics Platform"/>
            <consortium name="The Broad Institute Genomic Center for Infectious Diseases"/>
            <person name="Earl A."/>
            <person name="Manson A."/>
            <person name="Schwartman J."/>
            <person name="Gilmore M."/>
            <person name="Abouelleil A."/>
            <person name="Cao P."/>
            <person name="Chapman S."/>
            <person name="Cusick C."/>
            <person name="Shea T."/>
            <person name="Young S."/>
            <person name="Neafsey D."/>
            <person name="Nusbaum C."/>
            <person name="Birren B."/>
        </authorList>
    </citation>
    <scope>NUCLEOTIDE SEQUENCE</scope>
    <source>
        <strain evidence="3">9E7_DIV0242</strain>
    </source>
</reference>
<feature type="transmembrane region" description="Helical" evidence="1">
    <location>
        <begin position="176"/>
        <end position="195"/>
    </location>
</feature>
<feature type="transmembrane region" description="Helical" evidence="1">
    <location>
        <begin position="207"/>
        <end position="229"/>
    </location>
</feature>
<dbReference type="RefSeq" id="WP_086349328.1">
    <property type="nucleotide sequence ID" value="NZ_CP147247.1"/>
</dbReference>
<evidence type="ECO:0000313" key="2">
    <source>
        <dbReference type="EMBL" id="OTP16063.1"/>
    </source>
</evidence>
<keyword evidence="4" id="KW-1185">Reference proteome</keyword>
<keyword evidence="1" id="KW-1133">Transmembrane helix</keyword>
<accession>A0A242K7I0</accession>
<gene>
    <name evidence="2" type="ORF">A5888_002277</name>
    <name evidence="3" type="ORF">A5888_004156</name>
</gene>
<reference evidence="2" key="1">
    <citation type="submission" date="2017-05" db="EMBL/GenBank/DDBJ databases">
        <title>The Genome Sequence of Enterococcus sp. 9E7_DIV0242.</title>
        <authorList>
            <consortium name="The Broad Institute Genomics Platform"/>
            <consortium name="The Broad Institute Genomic Center for Infectious Diseases"/>
            <person name="Earl A."/>
            <person name="Manson A."/>
            <person name="Schwartman J."/>
            <person name="Gilmore M."/>
            <person name="Abouelleil A."/>
            <person name="Cao P."/>
            <person name="Chapman S."/>
            <person name="Cusick C."/>
            <person name="Shea T."/>
            <person name="Young S."/>
            <person name="Neafsey D."/>
            <person name="Nusbaum C."/>
            <person name="Birren B."/>
        </authorList>
    </citation>
    <scope>NUCLEOTIDE SEQUENCE [LARGE SCALE GENOMIC DNA]</scope>
    <source>
        <strain evidence="2">9E7_DIV0242</strain>
    </source>
</reference>
<keyword evidence="1" id="KW-0472">Membrane</keyword>
<feature type="transmembrane region" description="Helical" evidence="1">
    <location>
        <begin position="424"/>
        <end position="441"/>
    </location>
</feature>
<proteinExistence type="predicted"/>
<feature type="transmembrane region" description="Helical" evidence="1">
    <location>
        <begin position="514"/>
        <end position="537"/>
    </location>
</feature>
<dbReference type="EMBL" id="NGMM01000003">
    <property type="protein sequence ID" value="OTP16063.1"/>
    <property type="molecule type" value="Genomic_DNA"/>
</dbReference>
<feature type="transmembrane region" description="Helical" evidence="1">
    <location>
        <begin position="453"/>
        <end position="479"/>
    </location>
</feature>
<sequence>MTLFATYLKDYWYFKRVGIASKVNGLIYYFKRLPLIGKYIPSTVYKTYGIKQALSVLGVIFSYVTSFAAKFFWLALYYGVAILLSSISGEKLVFFSQQILLSGLFYWWLFVPIFLGFYNGYAFGAHKPLVDFIDQFTLSRTTVVRGYTIMDVGIQGLAYIPAGLVYGALLGHPLEVLLFILFTYWGFNYLFLYLGRLLYTWDLSKKIRLVLGSIVAVLIFGGTGLIYWQQLVVPIATTFISGIGVTLSGLLFVGGMYLLLHFKQENEYLLYWINQATVSLDKVKAQAKTNNTYISEGLAMQKKLVISNEGEYSQLHGSQYLNALLFSRYRTILNKALRLRFLGIAAALVAVAGASLFGLFHSVTAHEMTATLPILFFLMYLMTFGKKVVQMVFVNCDVSMLYYPFYREASTIISGFNYRFKQTLFYNGLLSAGIFSVYLLLSVLNNFFLSWDFFAVLLLLLLALSMLFSFHELFVYYLIQPFTGDMEVVSPLYKVISGVLYWISYMNIQVRFTGFYYALIVSALSLLYVGIGFIVIYKRAPQTFRIKG</sequence>
<keyword evidence="1" id="KW-0812">Transmembrane</keyword>
<evidence type="ECO:0000313" key="3">
    <source>
        <dbReference type="EMBL" id="WYJ92383.1"/>
    </source>
</evidence>
<feature type="transmembrane region" description="Helical" evidence="1">
    <location>
        <begin position="337"/>
        <end position="357"/>
    </location>
</feature>
<reference evidence="3" key="3">
    <citation type="submission" date="2024-03" db="EMBL/GenBank/DDBJ databases">
        <title>The Genome Sequence of Enterococcus sp. DIV0242b.</title>
        <authorList>
            <consortium name="The Broad Institute Genomics Platform"/>
            <consortium name="The Broad Institute Microbial Omics Core"/>
            <consortium name="The Broad Institute Genomic Center for Infectious Diseases"/>
            <person name="Earl A."/>
            <person name="Manson A."/>
            <person name="Gilmore M."/>
            <person name="Schwartman J."/>
            <person name="Shea T."/>
            <person name="Abouelleil A."/>
            <person name="Cao P."/>
            <person name="Chapman S."/>
            <person name="Cusick C."/>
            <person name="Young S."/>
            <person name="Neafsey D."/>
            <person name="Nusbaum C."/>
            <person name="Birren B."/>
        </authorList>
    </citation>
    <scope>NUCLEOTIDE SEQUENCE</scope>
    <source>
        <strain evidence="3">9E7_DIV0242</strain>
    </source>
</reference>